<comment type="catalytic activity">
    <reaction evidence="1 8">
        <text>alpha-D-glucose = beta-D-glucose</text>
        <dbReference type="Rhea" id="RHEA:10264"/>
        <dbReference type="ChEBI" id="CHEBI:15903"/>
        <dbReference type="ChEBI" id="CHEBI:17925"/>
        <dbReference type="EC" id="5.1.3.3"/>
    </reaction>
</comment>
<evidence type="ECO:0000256" key="1">
    <source>
        <dbReference type="ARBA" id="ARBA00001614"/>
    </source>
</evidence>
<dbReference type="EC" id="5.1.3.3" evidence="4 8"/>
<dbReference type="RefSeq" id="WP_147712461.1">
    <property type="nucleotide sequence ID" value="NZ_VKAD01000001.1"/>
</dbReference>
<evidence type="ECO:0000313" key="13">
    <source>
        <dbReference type="Proteomes" id="UP000321764"/>
    </source>
</evidence>
<gene>
    <name evidence="12" type="ORF">FME95_01385</name>
</gene>
<dbReference type="Gene3D" id="2.70.98.10">
    <property type="match status" value="1"/>
</dbReference>
<feature type="active site" description="Proton donor" evidence="9">
    <location>
        <position position="180"/>
    </location>
</feature>
<evidence type="ECO:0000256" key="3">
    <source>
        <dbReference type="ARBA" id="ARBA00006206"/>
    </source>
</evidence>
<comment type="similarity">
    <text evidence="3 8">Belongs to the aldose epimerase family.</text>
</comment>
<evidence type="ECO:0000256" key="5">
    <source>
        <dbReference type="ARBA" id="ARBA00014165"/>
    </source>
</evidence>
<protein>
    <recommendedName>
        <fullName evidence="5 8">Aldose 1-epimerase</fullName>
        <ecNumber evidence="4 8">5.1.3.3</ecNumber>
    </recommendedName>
</protein>
<reference evidence="12 13" key="1">
    <citation type="submission" date="2019-07" db="EMBL/GenBank/DDBJ databases">
        <title>Reinekea sp. strain SSH23 genome sequencing and assembly.</title>
        <authorList>
            <person name="Kim I."/>
        </authorList>
    </citation>
    <scope>NUCLEOTIDE SEQUENCE [LARGE SCALE GENOMIC DNA]</scope>
    <source>
        <strain evidence="12 13">SSH23</strain>
    </source>
</reference>
<dbReference type="UniPathway" id="UPA00242"/>
<dbReference type="EMBL" id="VKAD01000001">
    <property type="protein sequence ID" value="TXR53254.1"/>
    <property type="molecule type" value="Genomic_DNA"/>
</dbReference>
<feature type="binding site" evidence="11">
    <location>
        <begin position="79"/>
        <end position="80"/>
    </location>
    <ligand>
        <name>beta-D-galactose</name>
        <dbReference type="ChEBI" id="CHEBI:27667"/>
    </ligand>
</feature>
<dbReference type="SUPFAM" id="SSF74650">
    <property type="entry name" value="Galactose mutarotase-like"/>
    <property type="match status" value="1"/>
</dbReference>
<organism evidence="12 13">
    <name type="scientific">Reinekea thalattae</name>
    <dbReference type="NCBI Taxonomy" id="2593301"/>
    <lineage>
        <taxon>Bacteria</taxon>
        <taxon>Pseudomonadati</taxon>
        <taxon>Pseudomonadota</taxon>
        <taxon>Gammaproteobacteria</taxon>
        <taxon>Oceanospirillales</taxon>
        <taxon>Saccharospirillaceae</taxon>
        <taxon>Reinekea</taxon>
    </lineage>
</organism>
<keyword evidence="13" id="KW-1185">Reference proteome</keyword>
<dbReference type="InterPro" id="IPR047215">
    <property type="entry name" value="Galactose_mutarotase-like"/>
</dbReference>
<evidence type="ECO:0000313" key="12">
    <source>
        <dbReference type="EMBL" id="TXR53254.1"/>
    </source>
</evidence>
<dbReference type="InterPro" id="IPR015443">
    <property type="entry name" value="Aldose_1-epimerase"/>
</dbReference>
<accession>A0A5C8Z7G8</accession>
<evidence type="ECO:0000256" key="6">
    <source>
        <dbReference type="ARBA" id="ARBA00023235"/>
    </source>
</evidence>
<dbReference type="GO" id="GO:0033499">
    <property type="term" value="P:galactose catabolic process via UDP-galactose, Leloir pathway"/>
    <property type="evidence" value="ECO:0007669"/>
    <property type="project" value="TreeGrafter"/>
</dbReference>
<dbReference type="OrthoDB" id="9779408at2"/>
<evidence type="ECO:0000256" key="9">
    <source>
        <dbReference type="PIRSR" id="PIRSR005096-1"/>
    </source>
</evidence>
<feature type="binding site" evidence="11">
    <location>
        <begin position="180"/>
        <end position="182"/>
    </location>
    <ligand>
        <name>beta-D-galactose</name>
        <dbReference type="ChEBI" id="CHEBI:27667"/>
    </ligand>
</feature>
<dbReference type="NCBIfam" id="NF008277">
    <property type="entry name" value="PRK11055.1"/>
    <property type="match status" value="1"/>
</dbReference>
<dbReference type="CDD" id="cd09019">
    <property type="entry name" value="galactose_mutarotase_like"/>
    <property type="match status" value="1"/>
</dbReference>
<evidence type="ECO:0000256" key="10">
    <source>
        <dbReference type="PIRSR" id="PIRSR005096-2"/>
    </source>
</evidence>
<dbReference type="PROSITE" id="PS00545">
    <property type="entry name" value="ALDOSE_1_EPIMERASE"/>
    <property type="match status" value="1"/>
</dbReference>
<proteinExistence type="inferred from homology"/>
<dbReference type="AlphaFoldDB" id="A0A5C8Z7G8"/>
<feature type="binding site" evidence="10">
    <location>
        <position position="253"/>
    </location>
    <ligand>
        <name>beta-D-galactose</name>
        <dbReference type="ChEBI" id="CHEBI:27667"/>
    </ligand>
</feature>
<evidence type="ECO:0000256" key="7">
    <source>
        <dbReference type="ARBA" id="ARBA00023277"/>
    </source>
</evidence>
<dbReference type="InterPro" id="IPR014718">
    <property type="entry name" value="GH-type_carb-bd"/>
</dbReference>
<evidence type="ECO:0000256" key="8">
    <source>
        <dbReference type="PIRNR" id="PIRNR005096"/>
    </source>
</evidence>
<sequence>MVASISERDICTLNNGQTLKKYQLTNSLGAQACFYNLGAAWIEFKLAADEPNLVLGCNTAQAFIEQSAFLGATVGRYANRIAHGQFMLDGELVQLERNLAGHHLHGGSTSLAKKIWQSHIELDAQQIPTLTFHCRSQHGESGYPGNVDFEVKIRLTESNCVQFQYSATTDRKTIVNLTNHSYFNLDGHDYGNLDHHAFQIESTDVLSTDDLCIPTGEIVNRAESLLDFSQWRNIKQPLTELTDPLLKPFQGYDHCYCFDSSKRLITMARAKSSRSNRELVCKSDLPGMQFYSANFLQDTAIDASHRYNRHGAFCFEPGYWINSPNHTHFPQCIIDERNGYSAIIEYSFL</sequence>
<dbReference type="Pfam" id="PF01263">
    <property type="entry name" value="Aldose_epim"/>
    <property type="match status" value="1"/>
</dbReference>
<dbReference type="GO" id="GO:0004034">
    <property type="term" value="F:aldose 1-epimerase activity"/>
    <property type="evidence" value="ECO:0007669"/>
    <property type="project" value="UniProtKB-EC"/>
</dbReference>
<evidence type="ECO:0000256" key="4">
    <source>
        <dbReference type="ARBA" id="ARBA00013185"/>
    </source>
</evidence>
<name>A0A5C8Z7G8_9GAMM</name>
<dbReference type="GO" id="GO:0005737">
    <property type="term" value="C:cytoplasm"/>
    <property type="evidence" value="ECO:0007669"/>
    <property type="project" value="TreeGrafter"/>
</dbReference>
<feature type="active site" description="Proton acceptor" evidence="9">
    <location>
        <position position="316"/>
    </location>
</feature>
<keyword evidence="7 8" id="KW-0119">Carbohydrate metabolism</keyword>
<dbReference type="PANTHER" id="PTHR10091:SF0">
    <property type="entry name" value="GALACTOSE MUTAROTASE"/>
    <property type="match status" value="1"/>
</dbReference>
<dbReference type="GO" id="GO:0006006">
    <property type="term" value="P:glucose metabolic process"/>
    <property type="evidence" value="ECO:0007669"/>
    <property type="project" value="TreeGrafter"/>
</dbReference>
<dbReference type="InterPro" id="IPR011013">
    <property type="entry name" value="Gal_mutarotase_sf_dom"/>
</dbReference>
<evidence type="ECO:0000256" key="11">
    <source>
        <dbReference type="PIRSR" id="PIRSR005096-3"/>
    </source>
</evidence>
<dbReference type="Proteomes" id="UP000321764">
    <property type="component" value="Unassembled WGS sequence"/>
</dbReference>
<dbReference type="InterPro" id="IPR018052">
    <property type="entry name" value="Ald1_epimerase_CS"/>
</dbReference>
<dbReference type="InterPro" id="IPR008183">
    <property type="entry name" value="Aldose_1/G6P_1-epimerase"/>
</dbReference>
<dbReference type="GO" id="GO:0030246">
    <property type="term" value="F:carbohydrate binding"/>
    <property type="evidence" value="ECO:0007669"/>
    <property type="project" value="InterPro"/>
</dbReference>
<comment type="caution">
    <text evidence="12">The sequence shown here is derived from an EMBL/GenBank/DDBJ whole genome shotgun (WGS) entry which is preliminary data.</text>
</comment>
<comment type="pathway">
    <text evidence="2 8">Carbohydrate metabolism; hexose metabolism.</text>
</comment>
<evidence type="ECO:0000256" key="2">
    <source>
        <dbReference type="ARBA" id="ARBA00005028"/>
    </source>
</evidence>
<keyword evidence="6 8" id="KW-0413">Isomerase</keyword>
<dbReference type="PIRSF" id="PIRSF005096">
    <property type="entry name" value="GALM"/>
    <property type="match status" value="1"/>
</dbReference>
<dbReference type="PANTHER" id="PTHR10091">
    <property type="entry name" value="ALDOSE-1-EPIMERASE"/>
    <property type="match status" value="1"/>
</dbReference>